<proteinExistence type="predicted"/>
<dbReference type="EMBL" id="JBHSJB010000011">
    <property type="protein sequence ID" value="MFC5055087.1"/>
    <property type="molecule type" value="Genomic_DNA"/>
</dbReference>
<evidence type="ECO:0000313" key="2">
    <source>
        <dbReference type="Proteomes" id="UP001595833"/>
    </source>
</evidence>
<name>A0ABV9Y075_9PSEU</name>
<evidence type="ECO:0000313" key="1">
    <source>
        <dbReference type="EMBL" id="MFC5055087.1"/>
    </source>
</evidence>
<comment type="caution">
    <text evidence="1">The sequence shown here is derived from an EMBL/GenBank/DDBJ whole genome shotgun (WGS) entry which is preliminary data.</text>
</comment>
<reference evidence="2" key="1">
    <citation type="journal article" date="2019" name="Int. J. Syst. Evol. Microbiol.">
        <title>The Global Catalogue of Microorganisms (GCM) 10K type strain sequencing project: providing services to taxonomists for standard genome sequencing and annotation.</title>
        <authorList>
            <consortium name="The Broad Institute Genomics Platform"/>
            <consortium name="The Broad Institute Genome Sequencing Center for Infectious Disease"/>
            <person name="Wu L."/>
            <person name="Ma J."/>
        </authorList>
    </citation>
    <scope>NUCLEOTIDE SEQUENCE [LARGE SCALE GENOMIC DNA]</scope>
    <source>
        <strain evidence="2">KCTC 12848</strain>
    </source>
</reference>
<sequence length="57" mass="6235">MADRELNSIEIEGYASIREAMVSLGRLNVPNGAGKSNSIRVFELPGRLVEQSNRGMT</sequence>
<gene>
    <name evidence="1" type="ORF">ACFPFM_15130</name>
</gene>
<accession>A0ABV9Y075</accession>
<protein>
    <submittedName>
        <fullName evidence="1">Uncharacterized protein</fullName>
    </submittedName>
</protein>
<keyword evidence="2" id="KW-1185">Reference proteome</keyword>
<organism evidence="1 2">
    <name type="scientific">Saccharothrix xinjiangensis</name>
    <dbReference type="NCBI Taxonomy" id="204798"/>
    <lineage>
        <taxon>Bacteria</taxon>
        <taxon>Bacillati</taxon>
        <taxon>Actinomycetota</taxon>
        <taxon>Actinomycetes</taxon>
        <taxon>Pseudonocardiales</taxon>
        <taxon>Pseudonocardiaceae</taxon>
        <taxon>Saccharothrix</taxon>
    </lineage>
</organism>
<dbReference type="RefSeq" id="WP_344040987.1">
    <property type="nucleotide sequence ID" value="NZ_BAAAKE010000026.1"/>
</dbReference>
<dbReference type="Proteomes" id="UP001595833">
    <property type="component" value="Unassembled WGS sequence"/>
</dbReference>